<dbReference type="STRING" id="2025994.A0A2T3A7M6"/>
<feature type="region of interest" description="Disordered" evidence="9">
    <location>
        <begin position="60"/>
        <end position="122"/>
    </location>
</feature>
<keyword evidence="4 8" id="KW-0235">DNA replication</keyword>
<comment type="subcellular location">
    <subcellularLocation>
        <location evidence="1 8">Nucleus</location>
    </subcellularLocation>
</comment>
<sequence>MDEATRTRHETQSKNLRVKIKTWEVNFAKANQGNKPTRQDIKSNRDMAATYKQYQYLRDVLDGKKPPPAATKQDRQTADKENLKHKSPKQHKSQLPAHSHNTPSTRRFRTAAETDTPSSQRQHYLDVNSTMHMFTPRAGGDGDTSTFDNDITTITTPSLNRKLFSPVVPTSIGPTPHRDGRVLGLFDMLPFKGAEIGSPSKPSYPSMKLSQVKKGGKESMIQESPKKRRSDEAAEADEPTFTTSKDATLAAALGHTPLSRHKRQKQTPRKTDNSAFATPCKPDGSNNTNRTPGTAKSITATSVSKLQFLTPAFLRRIPMSKITESSEMLSPEPIRLPRKPLLRGLSSVVADLRKLQEKELDDELDNLREIENEAMGGTLQKPPATTTATTAHDLNDPLTASPSKVTRRQSQQQPHQQQQEAAAADAADDQEALAFFLQEDAQSKKLKLLSGFDDEAKYDSSDDEGEVGHAGLDRNGQPLRVFKKKGQKRTTRRSNMRPVRTQRPPDQVTTTAATDDDDDDGVNDHGEDADATKPAAVVRGHERNGREEDPALLSGSDFTASDSNVDDEDDDDDGDEYGVVSKNTSVKTTADYKTDSKSISKTKREAPSSSSKTASKTNKDTSEDKDKTHSAKELTKKAPRKVNELAHANFKRLKLRNNGAKGGPGFNSRFRRRR</sequence>
<organism evidence="10 11">
    <name type="scientific">Coniella lustricola</name>
    <dbReference type="NCBI Taxonomy" id="2025994"/>
    <lineage>
        <taxon>Eukaryota</taxon>
        <taxon>Fungi</taxon>
        <taxon>Dikarya</taxon>
        <taxon>Ascomycota</taxon>
        <taxon>Pezizomycotina</taxon>
        <taxon>Sordariomycetes</taxon>
        <taxon>Sordariomycetidae</taxon>
        <taxon>Diaporthales</taxon>
        <taxon>Schizoparmaceae</taxon>
        <taxon>Coniella</taxon>
    </lineage>
</organism>
<gene>
    <name evidence="10" type="ORF">BD289DRAFT_409658</name>
</gene>
<feature type="compositionally biased region" description="Polar residues" evidence="9">
    <location>
        <begin position="284"/>
        <end position="295"/>
    </location>
</feature>
<comment type="function">
    <text evidence="7 8">Has a role in the initiation of DNA replication. Required at S-phase checkpoint.</text>
</comment>
<proteinExistence type="inferred from homology"/>
<dbReference type="GO" id="GO:0003697">
    <property type="term" value="F:single-stranded DNA binding"/>
    <property type="evidence" value="ECO:0007669"/>
    <property type="project" value="TreeGrafter"/>
</dbReference>
<feature type="region of interest" description="Disordered" evidence="9">
    <location>
        <begin position="195"/>
        <end position="295"/>
    </location>
</feature>
<keyword evidence="5 8" id="KW-0539">Nucleus</keyword>
<feature type="compositionally biased region" description="Basic and acidic residues" evidence="9">
    <location>
        <begin position="539"/>
        <end position="549"/>
    </location>
</feature>
<evidence type="ECO:0000256" key="4">
    <source>
        <dbReference type="ARBA" id="ARBA00022705"/>
    </source>
</evidence>
<evidence type="ECO:0000256" key="6">
    <source>
        <dbReference type="ARBA" id="ARBA00023306"/>
    </source>
</evidence>
<dbReference type="AlphaFoldDB" id="A0A2T3A7M6"/>
<evidence type="ECO:0000256" key="7">
    <source>
        <dbReference type="ARBA" id="ARBA00025253"/>
    </source>
</evidence>
<feature type="compositionally biased region" description="Acidic residues" evidence="9">
    <location>
        <begin position="564"/>
        <end position="576"/>
    </location>
</feature>
<dbReference type="OrthoDB" id="8775810at2759"/>
<keyword evidence="6 8" id="KW-0131">Cell cycle</keyword>
<feature type="compositionally biased region" description="Polar residues" evidence="9">
    <location>
        <begin position="398"/>
        <end position="410"/>
    </location>
</feature>
<evidence type="ECO:0000256" key="8">
    <source>
        <dbReference type="RuleBase" id="RU367067"/>
    </source>
</evidence>
<feature type="compositionally biased region" description="Low complexity" evidence="9">
    <location>
        <begin position="411"/>
        <end position="425"/>
    </location>
</feature>
<feature type="compositionally biased region" description="Basic and acidic residues" evidence="9">
    <location>
        <begin position="522"/>
        <end position="531"/>
    </location>
</feature>
<dbReference type="GO" id="GO:0006270">
    <property type="term" value="P:DNA replication initiation"/>
    <property type="evidence" value="ECO:0007669"/>
    <property type="project" value="UniProtKB-UniRule"/>
</dbReference>
<dbReference type="InterPro" id="IPR021110">
    <property type="entry name" value="DNA_rep_checkpnt_protein"/>
</dbReference>
<dbReference type="Pfam" id="PF11719">
    <property type="entry name" value="Drc1-Sld2"/>
    <property type="match status" value="1"/>
</dbReference>
<feature type="region of interest" description="Disordered" evidence="9">
    <location>
        <begin position="373"/>
        <end position="428"/>
    </location>
</feature>
<feature type="compositionally biased region" description="Basic residues" evidence="9">
    <location>
        <begin position="258"/>
        <end position="268"/>
    </location>
</feature>
<evidence type="ECO:0000256" key="3">
    <source>
        <dbReference type="ARBA" id="ARBA00018363"/>
    </source>
</evidence>
<dbReference type="GO" id="GO:0031261">
    <property type="term" value="C:DNA replication preinitiation complex"/>
    <property type="evidence" value="ECO:0007669"/>
    <property type="project" value="TreeGrafter"/>
</dbReference>
<feature type="compositionally biased region" description="Basic residues" evidence="9">
    <location>
        <begin position="481"/>
        <end position="495"/>
    </location>
</feature>
<accession>A0A2T3A7M6</accession>
<dbReference type="FunCoup" id="A0A2T3A7M6">
    <property type="interactions" value="45"/>
</dbReference>
<feature type="compositionally biased region" description="Basic and acidic residues" evidence="9">
    <location>
        <begin position="590"/>
        <end position="606"/>
    </location>
</feature>
<dbReference type="GO" id="GO:0003688">
    <property type="term" value="F:DNA replication origin binding"/>
    <property type="evidence" value="ECO:0007669"/>
    <property type="project" value="TreeGrafter"/>
</dbReference>
<name>A0A2T3A7M6_9PEZI</name>
<evidence type="ECO:0000256" key="9">
    <source>
        <dbReference type="SAM" id="MobiDB-lite"/>
    </source>
</evidence>
<dbReference type="GO" id="GO:1902977">
    <property type="term" value="P:mitotic DNA replication preinitiation complex assembly"/>
    <property type="evidence" value="ECO:0007669"/>
    <property type="project" value="TreeGrafter"/>
</dbReference>
<comment type="similarity">
    <text evidence="2 8">Belongs to the SLD2 family.</text>
</comment>
<evidence type="ECO:0000256" key="1">
    <source>
        <dbReference type="ARBA" id="ARBA00004123"/>
    </source>
</evidence>
<feature type="region of interest" description="Disordered" evidence="9">
    <location>
        <begin position="455"/>
        <end position="674"/>
    </location>
</feature>
<dbReference type="GO" id="GO:0000727">
    <property type="term" value="P:double-strand break repair via break-induced replication"/>
    <property type="evidence" value="ECO:0007669"/>
    <property type="project" value="TreeGrafter"/>
</dbReference>
<evidence type="ECO:0000313" key="11">
    <source>
        <dbReference type="Proteomes" id="UP000241462"/>
    </source>
</evidence>
<protein>
    <recommendedName>
        <fullName evidence="3 8">DNA replication regulator SLD2</fullName>
    </recommendedName>
</protein>
<evidence type="ECO:0000256" key="2">
    <source>
        <dbReference type="ARBA" id="ARBA00007276"/>
    </source>
</evidence>
<dbReference type="PANTHER" id="PTHR28124:SF1">
    <property type="entry name" value="DNA REPLICATION REGULATOR SLD2"/>
    <property type="match status" value="1"/>
</dbReference>
<evidence type="ECO:0000313" key="10">
    <source>
        <dbReference type="EMBL" id="PSR84375.1"/>
    </source>
</evidence>
<feature type="compositionally biased region" description="Basic and acidic residues" evidence="9">
    <location>
        <begin position="617"/>
        <end position="644"/>
    </location>
</feature>
<feature type="compositionally biased region" description="Polar residues" evidence="9">
    <location>
        <begin position="113"/>
        <end position="122"/>
    </location>
</feature>
<dbReference type="PANTHER" id="PTHR28124">
    <property type="entry name" value="DNA REPLICATION REGULATOR SLD2"/>
    <property type="match status" value="1"/>
</dbReference>
<dbReference type="InParanoid" id="A0A2T3A7M6"/>
<dbReference type="EMBL" id="KZ678444">
    <property type="protein sequence ID" value="PSR84375.1"/>
    <property type="molecule type" value="Genomic_DNA"/>
</dbReference>
<feature type="compositionally biased region" description="Basic and acidic residues" evidence="9">
    <location>
        <begin position="72"/>
        <end position="84"/>
    </location>
</feature>
<dbReference type="Gene3D" id="1.10.10.1460">
    <property type="match status" value="1"/>
</dbReference>
<reference evidence="10 11" key="1">
    <citation type="journal article" date="2018" name="Mycol. Prog.">
        <title>Coniella lustricola, a new species from submerged detritus.</title>
        <authorList>
            <person name="Raudabaugh D.B."/>
            <person name="Iturriaga T."/>
            <person name="Carver A."/>
            <person name="Mondo S."/>
            <person name="Pangilinan J."/>
            <person name="Lipzen A."/>
            <person name="He G."/>
            <person name="Amirebrahimi M."/>
            <person name="Grigoriev I.V."/>
            <person name="Miller A.N."/>
        </authorList>
    </citation>
    <scope>NUCLEOTIDE SEQUENCE [LARGE SCALE GENOMIC DNA]</scope>
    <source>
        <strain evidence="10 11">B22-T-1</strain>
    </source>
</reference>
<evidence type="ECO:0000256" key="5">
    <source>
        <dbReference type="ARBA" id="ARBA00023242"/>
    </source>
</evidence>
<dbReference type="Proteomes" id="UP000241462">
    <property type="component" value="Unassembled WGS sequence"/>
</dbReference>
<keyword evidence="11" id="KW-1185">Reference proteome</keyword>
<dbReference type="InterPro" id="IPR040203">
    <property type="entry name" value="Sld2"/>
</dbReference>